<dbReference type="AlphaFoldDB" id="A0AAW3ZM70"/>
<name>A0AAW3ZM70_9GAMM</name>
<evidence type="ECO:0000313" key="1">
    <source>
        <dbReference type="EMBL" id="MBD8525749.1"/>
    </source>
</evidence>
<dbReference type="EMBL" id="JACYTR010000012">
    <property type="protein sequence ID" value="MBD8525749.1"/>
    <property type="molecule type" value="Genomic_DNA"/>
</dbReference>
<sequence>MSKESRDYLEMSFESIRCFADDGRLDARELRKLIDIARRDGVMDPNEMRVLRSIIAKIRPEEVDAEMRQELLSLGESLGQR</sequence>
<dbReference type="RefSeq" id="WP_192029111.1">
    <property type="nucleotide sequence ID" value="NZ_JACYTR010000012.1"/>
</dbReference>
<organism evidence="1 2">
    <name type="scientific">Pseudomarimonas arenosa</name>
    <dbReference type="NCBI Taxonomy" id="2774145"/>
    <lineage>
        <taxon>Bacteria</taxon>
        <taxon>Pseudomonadati</taxon>
        <taxon>Pseudomonadota</taxon>
        <taxon>Gammaproteobacteria</taxon>
        <taxon>Lysobacterales</taxon>
        <taxon>Lysobacteraceae</taxon>
        <taxon>Pseudomarimonas</taxon>
    </lineage>
</organism>
<evidence type="ECO:0000313" key="2">
    <source>
        <dbReference type="Proteomes" id="UP000613768"/>
    </source>
</evidence>
<reference evidence="1 2" key="1">
    <citation type="submission" date="2020-09" db="EMBL/GenBank/DDBJ databases">
        <title>Pseudoxanthomonas sp. CAU 1598 isolated from sand of Yaerae Beach.</title>
        <authorList>
            <person name="Kim W."/>
        </authorList>
    </citation>
    <scope>NUCLEOTIDE SEQUENCE [LARGE SCALE GENOMIC DNA]</scope>
    <source>
        <strain evidence="1 2">CAU 1598</strain>
    </source>
</reference>
<proteinExistence type="predicted"/>
<comment type="caution">
    <text evidence="1">The sequence shown here is derived from an EMBL/GenBank/DDBJ whole genome shotgun (WGS) entry which is preliminary data.</text>
</comment>
<gene>
    <name evidence="1" type="ORF">IFO71_08330</name>
</gene>
<protein>
    <recommendedName>
        <fullName evidence="3">Tellurite resistance protein TerB</fullName>
    </recommendedName>
</protein>
<accession>A0AAW3ZM70</accession>
<dbReference type="Proteomes" id="UP000613768">
    <property type="component" value="Unassembled WGS sequence"/>
</dbReference>
<evidence type="ECO:0008006" key="3">
    <source>
        <dbReference type="Google" id="ProtNLM"/>
    </source>
</evidence>
<keyword evidence="2" id="KW-1185">Reference proteome</keyword>